<dbReference type="GO" id="GO:0005634">
    <property type="term" value="C:nucleus"/>
    <property type="evidence" value="ECO:0007669"/>
    <property type="project" value="TreeGrafter"/>
</dbReference>
<dbReference type="SUPFAM" id="SSF54236">
    <property type="entry name" value="Ubiquitin-like"/>
    <property type="match status" value="1"/>
</dbReference>
<evidence type="ECO:0000259" key="2">
    <source>
        <dbReference type="PROSITE" id="PS50033"/>
    </source>
</evidence>
<dbReference type="Proteomes" id="UP000077051">
    <property type="component" value="Unassembled WGS sequence"/>
</dbReference>
<dbReference type="InterPro" id="IPR029071">
    <property type="entry name" value="Ubiquitin-like_domsf"/>
</dbReference>
<dbReference type="STRING" id="747725.A0A168KJW0"/>
<evidence type="ECO:0000313" key="3">
    <source>
        <dbReference type="EMBL" id="OAD02477.1"/>
    </source>
</evidence>
<dbReference type="PANTHER" id="PTHR46467">
    <property type="entry name" value="TETHER CONTAINING UBX DOMAIN FOR GLUT4"/>
    <property type="match status" value="1"/>
</dbReference>
<keyword evidence="4" id="KW-1185">Reference proteome</keyword>
<dbReference type="Pfam" id="PF00789">
    <property type="entry name" value="UBX"/>
    <property type="match status" value="1"/>
</dbReference>
<sequence>MASVTETAAQTFDRELKILSPPKNGASIPELPESAYKLDSNEIKQLYQSSVERRQNLENRPLKTQKMRDSEDQEKLKKYPKTTIRVRMPDHTIVQAVFQSKERVSAVYDFVRSLLETPERKFVLCLPPRTKLVEPTITLFKAGLSPASNVLFGWIEKGEKGNDLKEEYLAMKQDLTPNASPQTSSSNVPTVSSSNSDSKSSKSSSSTSKPIPKCCCFKEAAAVYESMQLALVAKAKTSVDSRVATLRQIGRLPTKNSYLQQKPTLFTNAIT</sequence>
<gene>
    <name evidence="3" type="ORF">MUCCIDRAFT_184644</name>
</gene>
<proteinExistence type="predicted"/>
<evidence type="ECO:0000256" key="1">
    <source>
        <dbReference type="SAM" id="MobiDB-lite"/>
    </source>
</evidence>
<dbReference type="Gene3D" id="3.10.20.90">
    <property type="entry name" value="Phosphatidylinositol 3-kinase Catalytic Subunit, Chain A, domain 1"/>
    <property type="match status" value="1"/>
</dbReference>
<organism evidence="3 4">
    <name type="scientific">Mucor lusitanicus CBS 277.49</name>
    <dbReference type="NCBI Taxonomy" id="747725"/>
    <lineage>
        <taxon>Eukaryota</taxon>
        <taxon>Fungi</taxon>
        <taxon>Fungi incertae sedis</taxon>
        <taxon>Mucoromycota</taxon>
        <taxon>Mucoromycotina</taxon>
        <taxon>Mucoromycetes</taxon>
        <taxon>Mucorales</taxon>
        <taxon>Mucorineae</taxon>
        <taxon>Mucoraceae</taxon>
        <taxon>Mucor</taxon>
    </lineage>
</organism>
<feature type="region of interest" description="Disordered" evidence="1">
    <location>
        <begin position="51"/>
        <end position="76"/>
    </location>
</feature>
<dbReference type="OrthoDB" id="440781at2759"/>
<dbReference type="CDD" id="cd16118">
    <property type="entry name" value="UBX2_UBXN9"/>
    <property type="match status" value="1"/>
</dbReference>
<evidence type="ECO:0000313" key="4">
    <source>
        <dbReference type="Proteomes" id="UP000077051"/>
    </source>
</evidence>
<protein>
    <recommendedName>
        <fullName evidence="2">UBX domain-containing protein</fullName>
    </recommendedName>
</protein>
<dbReference type="PANTHER" id="PTHR46467:SF1">
    <property type="entry name" value="TETHER CONTAINING UBX DOMAIN FOR GLUT4"/>
    <property type="match status" value="1"/>
</dbReference>
<dbReference type="AlphaFoldDB" id="A0A168KJW0"/>
<feature type="compositionally biased region" description="Low complexity" evidence="1">
    <location>
        <begin position="180"/>
        <end position="210"/>
    </location>
</feature>
<comment type="caution">
    <text evidence="3">The sequence shown here is derived from an EMBL/GenBank/DDBJ whole genome shotgun (WGS) entry which is preliminary data.</text>
</comment>
<dbReference type="VEuPathDB" id="FungiDB:MUCCIDRAFT_184644"/>
<feature type="region of interest" description="Disordered" evidence="1">
    <location>
        <begin position="176"/>
        <end position="210"/>
    </location>
</feature>
<reference evidence="3 4" key="1">
    <citation type="submission" date="2015-06" db="EMBL/GenBank/DDBJ databases">
        <title>Expansion of signal transduction pathways in fungi by whole-genome duplication.</title>
        <authorList>
            <consortium name="DOE Joint Genome Institute"/>
            <person name="Corrochano L.M."/>
            <person name="Kuo A."/>
            <person name="Marcet-Houben M."/>
            <person name="Polaino S."/>
            <person name="Salamov A."/>
            <person name="Villalobos J.M."/>
            <person name="Alvarez M.I."/>
            <person name="Avalos J."/>
            <person name="Benito E.P."/>
            <person name="Benoit I."/>
            <person name="Burger G."/>
            <person name="Camino L.P."/>
            <person name="Canovas D."/>
            <person name="Cerda-Olmedo E."/>
            <person name="Cheng J.-F."/>
            <person name="Dominguez A."/>
            <person name="Elias M."/>
            <person name="Eslava A.P."/>
            <person name="Glaser F."/>
            <person name="Grimwood J."/>
            <person name="Gutierrez G."/>
            <person name="Heitman J."/>
            <person name="Henrissat B."/>
            <person name="Iturriaga E.A."/>
            <person name="Lang B.F."/>
            <person name="Lavin J.L."/>
            <person name="Lee S."/>
            <person name="Li W."/>
            <person name="Lindquist E."/>
            <person name="Lopez-Garcia S."/>
            <person name="Luque E.M."/>
            <person name="Marcos A.T."/>
            <person name="Martin J."/>
            <person name="Mccluskey K."/>
            <person name="Medina H.R."/>
            <person name="Miralles-Duran A."/>
            <person name="Miyazaki A."/>
            <person name="Munoz-Torres E."/>
            <person name="Oguiza J.A."/>
            <person name="Ohm R."/>
            <person name="Olmedo M."/>
            <person name="Orejas M."/>
            <person name="Ortiz-Castellanos L."/>
            <person name="Pisabarro A.G."/>
            <person name="Rodriguez-Romero J."/>
            <person name="Ruiz-Herrera J."/>
            <person name="Ruiz-Vazquez R."/>
            <person name="Sanz C."/>
            <person name="Schackwitz W."/>
            <person name="Schmutz J."/>
            <person name="Shahriari M."/>
            <person name="Shelest E."/>
            <person name="Silva-Franco F."/>
            <person name="Soanes D."/>
            <person name="Syed K."/>
            <person name="Tagua V.G."/>
            <person name="Talbot N.J."/>
            <person name="Thon M."/>
            <person name="De Vries R.P."/>
            <person name="Wiebenga A."/>
            <person name="Yadav J.S."/>
            <person name="Braun E.L."/>
            <person name="Baker S."/>
            <person name="Garre V."/>
            <person name="Horwitz B."/>
            <person name="Torres-Martinez S."/>
            <person name="Idnurm A."/>
            <person name="Herrera-Estrella A."/>
            <person name="Gabaldon T."/>
            <person name="Grigoriev I.V."/>
        </authorList>
    </citation>
    <scope>NUCLEOTIDE SEQUENCE [LARGE SCALE GENOMIC DNA]</scope>
    <source>
        <strain evidence="3 4">CBS 277.49</strain>
    </source>
</reference>
<name>A0A168KJW0_MUCCL</name>
<dbReference type="GO" id="GO:0012506">
    <property type="term" value="C:vesicle membrane"/>
    <property type="evidence" value="ECO:0007669"/>
    <property type="project" value="TreeGrafter"/>
</dbReference>
<accession>A0A168KJW0</accession>
<feature type="domain" description="UBX" evidence="2">
    <location>
        <begin position="77"/>
        <end position="152"/>
    </location>
</feature>
<dbReference type="InterPro" id="IPR001012">
    <property type="entry name" value="UBX_dom"/>
</dbReference>
<dbReference type="PROSITE" id="PS50033">
    <property type="entry name" value="UBX"/>
    <property type="match status" value="1"/>
</dbReference>
<dbReference type="GO" id="GO:0006886">
    <property type="term" value="P:intracellular protein transport"/>
    <property type="evidence" value="ECO:0007669"/>
    <property type="project" value="TreeGrafter"/>
</dbReference>
<dbReference type="EMBL" id="AMYB01000005">
    <property type="protein sequence ID" value="OAD02477.1"/>
    <property type="molecule type" value="Genomic_DNA"/>
</dbReference>
<dbReference type="GO" id="GO:0005737">
    <property type="term" value="C:cytoplasm"/>
    <property type="evidence" value="ECO:0007669"/>
    <property type="project" value="TreeGrafter"/>
</dbReference>